<evidence type="ECO:0000313" key="2">
    <source>
        <dbReference type="EMBL" id="PQJ28893.1"/>
    </source>
</evidence>
<gene>
    <name evidence="2" type="ORF">BSZ32_10575</name>
</gene>
<keyword evidence="3" id="KW-1185">Reference proteome</keyword>
<dbReference type="Proteomes" id="UP000239907">
    <property type="component" value="Unassembled WGS sequence"/>
</dbReference>
<dbReference type="NCBIfam" id="TIGR02595">
    <property type="entry name" value="PEP_CTERM"/>
    <property type="match status" value="1"/>
</dbReference>
<proteinExistence type="predicted"/>
<evidence type="ECO:0000313" key="3">
    <source>
        <dbReference type="Proteomes" id="UP000239907"/>
    </source>
</evidence>
<sequence length="158" mass="16313">MFGAPITSGQVTIAFQTYLPGGYDAHLALYHSQVAGNGAFDTGGFPVLQGDTGLIVNGASSAALVFDAWTEVKLEIDLDADTLDISYGGVVFHSGAWDNTDPGANSPSVGGINWWQAGPNSSGTSAYIDDISLTQVPEPSSAALLGLGGLALILRRRK</sequence>
<dbReference type="InterPro" id="IPR013424">
    <property type="entry name" value="Ice-binding_C"/>
</dbReference>
<dbReference type="Pfam" id="PF07589">
    <property type="entry name" value="PEP-CTERM"/>
    <property type="match status" value="1"/>
</dbReference>
<reference evidence="2 3" key="1">
    <citation type="submission" date="2016-12" db="EMBL/GenBank/DDBJ databases">
        <title>Study of bacterial adaptation to deep sea.</title>
        <authorList>
            <person name="Song J."/>
            <person name="Yoshizawa S."/>
            <person name="Kogure K."/>
        </authorList>
    </citation>
    <scope>NUCLEOTIDE SEQUENCE [LARGE SCALE GENOMIC DNA]</scope>
    <source>
        <strain evidence="2 3">SAORIC-165</strain>
    </source>
</reference>
<organism evidence="2 3">
    <name type="scientific">Rubritalea profundi</name>
    <dbReference type="NCBI Taxonomy" id="1658618"/>
    <lineage>
        <taxon>Bacteria</taxon>
        <taxon>Pseudomonadati</taxon>
        <taxon>Verrucomicrobiota</taxon>
        <taxon>Verrucomicrobiia</taxon>
        <taxon>Verrucomicrobiales</taxon>
        <taxon>Rubritaleaceae</taxon>
        <taxon>Rubritalea</taxon>
    </lineage>
</organism>
<name>A0A2S7U413_9BACT</name>
<protein>
    <recommendedName>
        <fullName evidence="1">Ice-binding protein C-terminal domain-containing protein</fullName>
    </recommendedName>
</protein>
<comment type="caution">
    <text evidence="2">The sequence shown here is derived from an EMBL/GenBank/DDBJ whole genome shotgun (WGS) entry which is preliminary data.</text>
</comment>
<evidence type="ECO:0000259" key="1">
    <source>
        <dbReference type="Pfam" id="PF07589"/>
    </source>
</evidence>
<feature type="domain" description="Ice-binding protein C-terminal" evidence="1">
    <location>
        <begin position="135"/>
        <end position="157"/>
    </location>
</feature>
<accession>A0A2S7U413</accession>
<dbReference type="AlphaFoldDB" id="A0A2S7U413"/>
<dbReference type="EMBL" id="MQWA01000001">
    <property type="protein sequence ID" value="PQJ28893.1"/>
    <property type="molecule type" value="Genomic_DNA"/>
</dbReference>